<dbReference type="Proteomes" id="UP001596250">
    <property type="component" value="Unassembled WGS sequence"/>
</dbReference>
<dbReference type="NCBIfam" id="TIGR01128">
    <property type="entry name" value="holA"/>
    <property type="match status" value="1"/>
</dbReference>
<evidence type="ECO:0000259" key="10">
    <source>
        <dbReference type="Pfam" id="PF21694"/>
    </source>
</evidence>
<protein>
    <recommendedName>
        <fullName evidence="2">DNA polymerase III subunit delta</fullName>
        <ecNumber evidence="1">2.7.7.7</ecNumber>
    </recommendedName>
</protein>
<accession>A0ABW1IV63</accession>
<evidence type="ECO:0000256" key="3">
    <source>
        <dbReference type="ARBA" id="ARBA00022679"/>
    </source>
</evidence>
<keyword evidence="4 11" id="KW-0548">Nucleotidyltransferase</keyword>
<dbReference type="Pfam" id="PF06144">
    <property type="entry name" value="DNA_pol3_delta"/>
    <property type="match status" value="1"/>
</dbReference>
<keyword evidence="6" id="KW-0239">DNA-directed DNA polymerase</keyword>
<evidence type="ECO:0000313" key="12">
    <source>
        <dbReference type="Proteomes" id="UP001596250"/>
    </source>
</evidence>
<feature type="domain" description="DNA polymerase III delta subunit-like C-terminal" evidence="10">
    <location>
        <begin position="217"/>
        <end position="336"/>
    </location>
</feature>
<dbReference type="GO" id="GO:0003887">
    <property type="term" value="F:DNA-directed DNA polymerase activity"/>
    <property type="evidence" value="ECO:0007669"/>
    <property type="project" value="UniProtKB-EC"/>
</dbReference>
<dbReference type="Gene3D" id="1.20.272.10">
    <property type="match status" value="1"/>
</dbReference>
<keyword evidence="3 11" id="KW-0808">Transferase</keyword>
<sequence>MDYKAAFKQLKSGKLSPVYVCYGTEAYLMNEFIRRLEERCMAPEHAEFGMSKYDLTQSPIQEVIDDAETVPFMVPVKLIIARNALFLTGSKDSSKVEHQLDRLQQYLDAPLESTIIVLLVEAEKMDERKKIVKLLKERGQVVDFQALRDQDLRIWIEQKFEQAQCSIDSEAVDALLMTAGTDLQHLLAEIQKLVLYAGSGGTITVQTIEALVPRTMEQNVFLLIEELVKRRTDRALSMFYDLLKQKEEPIKILALMAQQFRLLLQVKQLRQSGYSDQQMASRIGVHPYRVKLAGEQAGKYSEKALTNLLSHISQLDYEMKTGQVDKALGLELFILKTAG</sequence>
<dbReference type="PANTHER" id="PTHR34388">
    <property type="entry name" value="DNA POLYMERASE III SUBUNIT DELTA"/>
    <property type="match status" value="1"/>
</dbReference>
<evidence type="ECO:0000256" key="5">
    <source>
        <dbReference type="ARBA" id="ARBA00022705"/>
    </source>
</evidence>
<dbReference type="InterPro" id="IPR005790">
    <property type="entry name" value="DNA_polIII_delta"/>
</dbReference>
<evidence type="ECO:0000256" key="1">
    <source>
        <dbReference type="ARBA" id="ARBA00012417"/>
    </source>
</evidence>
<evidence type="ECO:0000256" key="7">
    <source>
        <dbReference type="ARBA" id="ARBA00034754"/>
    </source>
</evidence>
<dbReference type="Gene3D" id="1.10.8.60">
    <property type="match status" value="1"/>
</dbReference>
<proteinExistence type="inferred from homology"/>
<dbReference type="Gene3D" id="3.40.50.300">
    <property type="entry name" value="P-loop containing nucleotide triphosphate hydrolases"/>
    <property type="match status" value="1"/>
</dbReference>
<comment type="similarity">
    <text evidence="7">Belongs to the DNA polymerase HolA subunit family.</text>
</comment>
<dbReference type="EMBL" id="JBHSQV010000185">
    <property type="protein sequence ID" value="MFC5988886.1"/>
    <property type="molecule type" value="Genomic_DNA"/>
</dbReference>
<dbReference type="InterPro" id="IPR027417">
    <property type="entry name" value="P-loop_NTPase"/>
</dbReference>
<dbReference type="InterPro" id="IPR008921">
    <property type="entry name" value="DNA_pol3_clamp-load_cplx_C"/>
</dbReference>
<keyword evidence="5" id="KW-0235">DNA replication</keyword>
<evidence type="ECO:0000259" key="9">
    <source>
        <dbReference type="Pfam" id="PF06144"/>
    </source>
</evidence>
<evidence type="ECO:0000313" key="11">
    <source>
        <dbReference type="EMBL" id="MFC5988886.1"/>
    </source>
</evidence>
<dbReference type="InterPro" id="IPR048466">
    <property type="entry name" value="DNA_pol3_delta-like_C"/>
</dbReference>
<dbReference type="EC" id="2.7.7.7" evidence="1"/>
<dbReference type="SUPFAM" id="SSF48019">
    <property type="entry name" value="post-AAA+ oligomerization domain-like"/>
    <property type="match status" value="1"/>
</dbReference>
<keyword evidence="12" id="KW-1185">Reference proteome</keyword>
<comment type="catalytic activity">
    <reaction evidence="8">
        <text>DNA(n) + a 2'-deoxyribonucleoside 5'-triphosphate = DNA(n+1) + diphosphate</text>
        <dbReference type="Rhea" id="RHEA:22508"/>
        <dbReference type="Rhea" id="RHEA-COMP:17339"/>
        <dbReference type="Rhea" id="RHEA-COMP:17340"/>
        <dbReference type="ChEBI" id="CHEBI:33019"/>
        <dbReference type="ChEBI" id="CHEBI:61560"/>
        <dbReference type="ChEBI" id="CHEBI:173112"/>
        <dbReference type="EC" id="2.7.7.7"/>
    </reaction>
</comment>
<evidence type="ECO:0000256" key="8">
    <source>
        <dbReference type="ARBA" id="ARBA00049244"/>
    </source>
</evidence>
<evidence type="ECO:0000256" key="2">
    <source>
        <dbReference type="ARBA" id="ARBA00017703"/>
    </source>
</evidence>
<feature type="domain" description="DNA polymerase III delta N-terminal" evidence="9">
    <location>
        <begin position="19"/>
        <end position="145"/>
    </location>
</feature>
<dbReference type="Pfam" id="PF21694">
    <property type="entry name" value="DNA_pol3_delta_C"/>
    <property type="match status" value="1"/>
</dbReference>
<dbReference type="PANTHER" id="PTHR34388:SF1">
    <property type="entry name" value="DNA POLYMERASE III SUBUNIT DELTA"/>
    <property type="match status" value="1"/>
</dbReference>
<evidence type="ECO:0000256" key="6">
    <source>
        <dbReference type="ARBA" id="ARBA00022932"/>
    </source>
</evidence>
<reference evidence="12" key="1">
    <citation type="journal article" date="2019" name="Int. J. Syst. Evol. Microbiol.">
        <title>The Global Catalogue of Microorganisms (GCM) 10K type strain sequencing project: providing services to taxonomists for standard genome sequencing and annotation.</title>
        <authorList>
            <consortium name="The Broad Institute Genomics Platform"/>
            <consortium name="The Broad Institute Genome Sequencing Center for Infectious Disease"/>
            <person name="Wu L."/>
            <person name="Ma J."/>
        </authorList>
    </citation>
    <scope>NUCLEOTIDE SEQUENCE [LARGE SCALE GENOMIC DNA]</scope>
    <source>
        <strain evidence="12">CCM 8749</strain>
    </source>
</reference>
<name>A0ABW1IV63_9BACL</name>
<dbReference type="InterPro" id="IPR010372">
    <property type="entry name" value="DNA_pol3_delta_N"/>
</dbReference>
<evidence type="ECO:0000256" key="4">
    <source>
        <dbReference type="ARBA" id="ARBA00022695"/>
    </source>
</evidence>
<gene>
    <name evidence="11" type="primary">holA</name>
    <name evidence="11" type="ORF">ACFPXP_20985</name>
</gene>
<dbReference type="RefSeq" id="WP_379896401.1">
    <property type="nucleotide sequence ID" value="NZ_CBCSCT010000007.1"/>
</dbReference>
<organism evidence="11 12">
    <name type="scientific">Marinicrinis lubricantis</name>
    <dbReference type="NCBI Taxonomy" id="2086470"/>
    <lineage>
        <taxon>Bacteria</taxon>
        <taxon>Bacillati</taxon>
        <taxon>Bacillota</taxon>
        <taxon>Bacilli</taxon>
        <taxon>Bacillales</taxon>
        <taxon>Paenibacillaceae</taxon>
    </lineage>
</organism>
<dbReference type="SUPFAM" id="SSF52540">
    <property type="entry name" value="P-loop containing nucleoside triphosphate hydrolases"/>
    <property type="match status" value="1"/>
</dbReference>
<comment type="caution">
    <text evidence="11">The sequence shown here is derived from an EMBL/GenBank/DDBJ whole genome shotgun (WGS) entry which is preliminary data.</text>
</comment>